<keyword evidence="1" id="KW-0472">Membrane</keyword>
<name>A0ABQ1NED9_9BACI</name>
<organism evidence="2 3">
    <name type="scientific">Thalassobacillus devorans</name>
    <dbReference type="NCBI Taxonomy" id="279813"/>
    <lineage>
        <taxon>Bacteria</taxon>
        <taxon>Bacillati</taxon>
        <taxon>Bacillota</taxon>
        <taxon>Bacilli</taxon>
        <taxon>Bacillales</taxon>
        <taxon>Bacillaceae</taxon>
        <taxon>Thalassobacillus</taxon>
    </lineage>
</organism>
<gene>
    <name evidence="2" type="ORF">GCM10007216_01430</name>
</gene>
<proteinExistence type="predicted"/>
<feature type="transmembrane region" description="Helical" evidence="1">
    <location>
        <begin position="215"/>
        <end position="237"/>
    </location>
</feature>
<evidence type="ECO:0000313" key="3">
    <source>
        <dbReference type="Proteomes" id="UP000619534"/>
    </source>
</evidence>
<keyword evidence="1" id="KW-1133">Transmembrane helix</keyword>
<keyword evidence="1" id="KW-0812">Transmembrane</keyword>
<protein>
    <submittedName>
        <fullName evidence="2">Membrane protein</fullName>
    </submittedName>
</protein>
<dbReference type="Proteomes" id="UP000619534">
    <property type="component" value="Unassembled WGS sequence"/>
</dbReference>
<feature type="transmembrane region" description="Helical" evidence="1">
    <location>
        <begin position="180"/>
        <end position="203"/>
    </location>
</feature>
<evidence type="ECO:0000256" key="1">
    <source>
        <dbReference type="SAM" id="Phobius"/>
    </source>
</evidence>
<dbReference type="RefSeq" id="WP_181949527.1">
    <property type="nucleotide sequence ID" value="NZ_BMCJ01000001.1"/>
</dbReference>
<feature type="transmembrane region" description="Helical" evidence="1">
    <location>
        <begin position="36"/>
        <end position="53"/>
    </location>
</feature>
<reference evidence="3" key="1">
    <citation type="journal article" date="2019" name="Int. J. Syst. Evol. Microbiol.">
        <title>The Global Catalogue of Microorganisms (GCM) 10K type strain sequencing project: providing services to taxonomists for standard genome sequencing and annotation.</title>
        <authorList>
            <consortium name="The Broad Institute Genomics Platform"/>
            <consortium name="The Broad Institute Genome Sequencing Center for Infectious Disease"/>
            <person name="Wu L."/>
            <person name="Ma J."/>
        </authorList>
    </citation>
    <scope>NUCLEOTIDE SEQUENCE [LARGE SCALE GENOMIC DNA]</scope>
    <source>
        <strain evidence="3">CCM 7282</strain>
    </source>
</reference>
<dbReference type="EMBL" id="BMCJ01000001">
    <property type="protein sequence ID" value="GGC74520.1"/>
    <property type="molecule type" value="Genomic_DNA"/>
</dbReference>
<feature type="transmembrane region" description="Helical" evidence="1">
    <location>
        <begin position="140"/>
        <end position="159"/>
    </location>
</feature>
<feature type="transmembrane region" description="Helical" evidence="1">
    <location>
        <begin position="65"/>
        <end position="81"/>
    </location>
</feature>
<sequence length="238" mass="27244">MKLFLPKQHGAWAMLTVPFLLGMAAGGFHWFQLPLFVGWIALYLATYPLILVVKKKKVRFHLTWFRRYFTVALIFALPVLIVEPTLFLIALMMLPFFFINLWFGKRNKDRSLWNDFAAITAFGIGGLGSYYLGAGYIDEPAWNVFLLAVLFFYGSAFFVKTMIREKKNPAFRWISWAYHLIVVGLFLATGAWLVTLAFIPSLVRAIYLHGKQLKPMQIGILEIGNSLFFLIIVSAGFI</sequence>
<feature type="transmembrane region" description="Helical" evidence="1">
    <location>
        <begin position="87"/>
        <end position="104"/>
    </location>
</feature>
<comment type="caution">
    <text evidence="2">The sequence shown here is derived from an EMBL/GenBank/DDBJ whole genome shotgun (WGS) entry which is preliminary data.</text>
</comment>
<feature type="transmembrane region" description="Helical" evidence="1">
    <location>
        <begin position="12"/>
        <end position="30"/>
    </location>
</feature>
<keyword evidence="3" id="KW-1185">Reference proteome</keyword>
<accession>A0ABQ1NED9</accession>
<feature type="transmembrane region" description="Helical" evidence="1">
    <location>
        <begin position="116"/>
        <end position="134"/>
    </location>
</feature>
<evidence type="ECO:0000313" key="2">
    <source>
        <dbReference type="EMBL" id="GGC74520.1"/>
    </source>
</evidence>
<dbReference type="Pfam" id="PF14256">
    <property type="entry name" value="YwiC"/>
    <property type="match status" value="1"/>
</dbReference>
<dbReference type="InterPro" id="IPR025576">
    <property type="entry name" value="YwiC"/>
</dbReference>